<dbReference type="Proteomes" id="UP000595309">
    <property type="component" value="Chromosome"/>
</dbReference>
<feature type="transmembrane region" description="Helical" evidence="1">
    <location>
        <begin position="159"/>
        <end position="179"/>
    </location>
</feature>
<evidence type="ECO:0000313" key="2">
    <source>
        <dbReference type="EMBL" id="QQU47142.1"/>
    </source>
</evidence>
<feature type="transmembrane region" description="Helical" evidence="1">
    <location>
        <begin position="49"/>
        <end position="68"/>
    </location>
</feature>
<dbReference type="RefSeq" id="WP_050124321.1">
    <property type="nucleotide sequence ID" value="NZ_CGHW01000017.1"/>
</dbReference>
<evidence type="ECO:0000256" key="1">
    <source>
        <dbReference type="SAM" id="Phobius"/>
    </source>
</evidence>
<gene>
    <name evidence="2" type="ORF">I6I39_20100</name>
</gene>
<dbReference type="AlphaFoldDB" id="A0A7T9XU55"/>
<organism evidence="2 3">
    <name type="scientific">Yersinia enterocolitica</name>
    <dbReference type="NCBI Taxonomy" id="630"/>
    <lineage>
        <taxon>Bacteria</taxon>
        <taxon>Pseudomonadati</taxon>
        <taxon>Pseudomonadota</taxon>
        <taxon>Gammaproteobacteria</taxon>
        <taxon>Enterobacterales</taxon>
        <taxon>Yersiniaceae</taxon>
        <taxon>Yersinia</taxon>
    </lineage>
</organism>
<keyword evidence="1" id="KW-1133">Transmembrane helix</keyword>
<keyword evidence="1" id="KW-0472">Membrane</keyword>
<protein>
    <submittedName>
        <fullName evidence="2">Uncharacterized protein</fullName>
    </submittedName>
</protein>
<name>A0A7T9XU55_YEREN</name>
<reference evidence="2 3" key="1">
    <citation type="submission" date="2021-01" db="EMBL/GenBank/DDBJ databases">
        <title>FDA dAtabase for Regulatory Grade micrObial Sequences (FDA-ARGOS): Supporting development and validation of Infectious Disease Dx tests.</title>
        <authorList>
            <person name="Blissenbach B."/>
            <person name="Krut O."/>
            <person name="Tallon L."/>
            <person name="Sadzewicz L."/>
            <person name="Zhao X."/>
            <person name="Boylan J."/>
            <person name="Ott S."/>
            <person name="Bowen H."/>
            <person name="Vavikolanu K."/>
            <person name="Mehta A."/>
            <person name="Aluvathingal J."/>
            <person name="Nadendla S."/>
            <person name="Yan Y."/>
            <person name="Sichtig H."/>
        </authorList>
    </citation>
    <scope>NUCLEOTIDE SEQUENCE [LARGE SCALE GENOMIC DNA]</scope>
    <source>
        <strain evidence="2 3">FDAARGOS_1082</strain>
    </source>
</reference>
<sequence length="235" mass="27238">MNENEYNTAFGVGSNSQKSVEENSILLNAFKEVADIRKFEIELYWKRTTYFWTLISVAFAGYFAITSAKEFDYRFLFSLVIASMGLVFTCAWFFANKGSKFWQENWENHLDLLEDGVTGPLYKTVVSRAPSSEKENKNRIFDQYITGPGKYSVSKINQWVGLFVIFIWVGLCIFSLSHYLTPYDIKNGLSVLLIILIPALAFLMIFFMAFHGHTHKHEHEVVINKRKTTFNDKEK</sequence>
<keyword evidence="1" id="KW-0812">Transmembrane</keyword>
<feature type="transmembrane region" description="Helical" evidence="1">
    <location>
        <begin position="74"/>
        <end position="95"/>
    </location>
</feature>
<feature type="transmembrane region" description="Helical" evidence="1">
    <location>
        <begin position="191"/>
        <end position="210"/>
    </location>
</feature>
<proteinExistence type="predicted"/>
<dbReference type="Pfam" id="PF24838">
    <property type="entry name" value="8xMP"/>
    <property type="match status" value="1"/>
</dbReference>
<dbReference type="EMBL" id="CP068146">
    <property type="protein sequence ID" value="QQU47142.1"/>
    <property type="molecule type" value="Genomic_DNA"/>
</dbReference>
<evidence type="ECO:0000313" key="3">
    <source>
        <dbReference type="Proteomes" id="UP000595309"/>
    </source>
</evidence>
<accession>A0A7T9XU55</accession>
<dbReference type="InterPro" id="IPR056918">
    <property type="entry name" value="8xMP"/>
</dbReference>